<keyword evidence="4 7" id="KW-0812">Transmembrane</keyword>
<dbReference type="Pfam" id="PF03176">
    <property type="entry name" value="MMPL"/>
    <property type="match status" value="2"/>
</dbReference>
<comment type="caution">
    <text evidence="9">The sequence shown here is derived from an EMBL/GenBank/DDBJ whole genome shotgun (WGS) entry which is preliminary data.</text>
</comment>
<evidence type="ECO:0000259" key="8">
    <source>
        <dbReference type="PROSITE" id="PS50156"/>
    </source>
</evidence>
<evidence type="ECO:0000256" key="6">
    <source>
        <dbReference type="ARBA" id="ARBA00023136"/>
    </source>
</evidence>
<evidence type="ECO:0000256" key="2">
    <source>
        <dbReference type="ARBA" id="ARBA00010157"/>
    </source>
</evidence>
<dbReference type="InterPro" id="IPR000731">
    <property type="entry name" value="SSD"/>
</dbReference>
<feature type="transmembrane region" description="Helical" evidence="7">
    <location>
        <begin position="589"/>
        <end position="616"/>
    </location>
</feature>
<evidence type="ECO:0000256" key="5">
    <source>
        <dbReference type="ARBA" id="ARBA00022989"/>
    </source>
</evidence>
<dbReference type="Proteomes" id="UP000530424">
    <property type="component" value="Unassembled WGS sequence"/>
</dbReference>
<feature type="transmembrane region" description="Helical" evidence="7">
    <location>
        <begin position="348"/>
        <end position="369"/>
    </location>
</feature>
<feature type="transmembrane region" description="Helical" evidence="7">
    <location>
        <begin position="215"/>
        <end position="237"/>
    </location>
</feature>
<sequence length="663" mass="67927">MRRSTALALAAVAVAIAALLGLGEAERGARPTDSLPDGLDSTLGVALREDLPQADEIEAVVVYKTSDGSDSLGRSLGALEEHARALGSVGEILAAEDGTAAVAVVSLDGGSATEVAEQVERLRERARADLPDGVGALVTGPAAIRADLAEVFQGADSRLLLITAAVVAVLLVITYRSPMLWLVPLAVVALADRFAAVAATQVLDLLGMAWDESTIGILSVLVFGAGTDYALLLISRYRDELGRTPSRSAAMAVARRGTAHAVLASSVTVVLGVLTLLLSLTPTTRGLGLACAVGVVVAAFFALAVLPPALVLCGRWVFWPRIPHEGTPTLADRATLWSRLGALVARRATAVAVVSAAALAVLSVGALGIDTGLDVDDQFLDEPEAVVGAERIARSFPAGVAAPTQVLTTAPGDQVRARVESVDGVASARTSDEGGGVTEISVVLDADPGSADARTAVSDLRAAVEDLGETHVVGEEAEAVDEAEAASRDRAVILPLILGVVLVALVVLLRALVAPVVLVATVVATYAASMGASWWLFSGPLGFDALDAGAPLLAFLFLVALGVDYNIFLVSRAMEELPAHGPRGAVLQALAATGGVITSAGILLAAVFLVLGVLPLVVLAQLGVIICIGVLLDTLLVRTVLVPAIAIRLGGAFWWPRRLSTGR</sequence>
<dbReference type="SUPFAM" id="SSF82866">
    <property type="entry name" value="Multidrug efflux transporter AcrB transmembrane domain"/>
    <property type="match status" value="2"/>
</dbReference>
<evidence type="ECO:0000256" key="1">
    <source>
        <dbReference type="ARBA" id="ARBA00004651"/>
    </source>
</evidence>
<keyword evidence="6 7" id="KW-0472">Membrane</keyword>
<dbReference type="GO" id="GO:0005886">
    <property type="term" value="C:plasma membrane"/>
    <property type="evidence" value="ECO:0007669"/>
    <property type="project" value="UniProtKB-SubCell"/>
</dbReference>
<dbReference type="PANTHER" id="PTHR33406:SF6">
    <property type="entry name" value="MEMBRANE PROTEIN YDGH-RELATED"/>
    <property type="match status" value="1"/>
</dbReference>
<evidence type="ECO:0000256" key="7">
    <source>
        <dbReference type="SAM" id="Phobius"/>
    </source>
</evidence>
<dbReference type="PROSITE" id="PS50156">
    <property type="entry name" value="SSD"/>
    <property type="match status" value="2"/>
</dbReference>
<dbReference type="InterPro" id="IPR004869">
    <property type="entry name" value="MMPL_dom"/>
</dbReference>
<feature type="transmembrane region" description="Helical" evidence="7">
    <location>
        <begin position="491"/>
        <end position="509"/>
    </location>
</feature>
<keyword evidence="5 7" id="KW-1133">Transmembrane helix</keyword>
<protein>
    <submittedName>
        <fullName evidence="9">RND superfamily putative drug exporter</fullName>
    </submittedName>
</protein>
<feature type="transmembrane region" description="Helical" evidence="7">
    <location>
        <begin position="549"/>
        <end position="568"/>
    </location>
</feature>
<name>A0A853BYB9_9ACTN</name>
<feature type="transmembrane region" description="Helical" evidence="7">
    <location>
        <begin position="286"/>
        <end position="312"/>
    </location>
</feature>
<dbReference type="EMBL" id="JACCFP010000001">
    <property type="protein sequence ID" value="NYJ00940.1"/>
    <property type="molecule type" value="Genomic_DNA"/>
</dbReference>
<proteinExistence type="inferred from homology"/>
<reference evidence="9 10" key="1">
    <citation type="submission" date="2020-07" db="EMBL/GenBank/DDBJ databases">
        <title>Sequencing the genomes of 1000 actinobacteria strains.</title>
        <authorList>
            <person name="Klenk H.-P."/>
        </authorList>
    </citation>
    <scope>NUCLEOTIDE SEQUENCE [LARGE SCALE GENOMIC DNA]</scope>
    <source>
        <strain evidence="9 10">DSM 103833</strain>
    </source>
</reference>
<evidence type="ECO:0000313" key="9">
    <source>
        <dbReference type="EMBL" id="NYJ00940.1"/>
    </source>
</evidence>
<feature type="transmembrane region" description="Helical" evidence="7">
    <location>
        <begin position="622"/>
        <end position="655"/>
    </location>
</feature>
<dbReference type="AlphaFoldDB" id="A0A853BYB9"/>
<evidence type="ECO:0000256" key="3">
    <source>
        <dbReference type="ARBA" id="ARBA00022475"/>
    </source>
</evidence>
<keyword evidence="10" id="KW-1185">Reference proteome</keyword>
<dbReference type="PANTHER" id="PTHR33406">
    <property type="entry name" value="MEMBRANE PROTEIN MJ1562-RELATED"/>
    <property type="match status" value="1"/>
</dbReference>
<feature type="domain" description="SSD" evidence="8">
    <location>
        <begin position="194"/>
        <end position="312"/>
    </location>
</feature>
<gene>
    <name evidence="9" type="ORF">HNR19_001638</name>
</gene>
<dbReference type="RefSeq" id="WP_179667470.1">
    <property type="nucleotide sequence ID" value="NZ_JACCFP010000001.1"/>
</dbReference>
<evidence type="ECO:0000256" key="4">
    <source>
        <dbReference type="ARBA" id="ARBA00022692"/>
    </source>
</evidence>
<organism evidence="9 10">
    <name type="scientific">Nocardioides thalensis</name>
    <dbReference type="NCBI Taxonomy" id="1914755"/>
    <lineage>
        <taxon>Bacteria</taxon>
        <taxon>Bacillati</taxon>
        <taxon>Actinomycetota</taxon>
        <taxon>Actinomycetes</taxon>
        <taxon>Propionibacteriales</taxon>
        <taxon>Nocardioidaceae</taxon>
        <taxon>Nocardioides</taxon>
    </lineage>
</organism>
<dbReference type="InterPro" id="IPR050545">
    <property type="entry name" value="Mycobact_MmpL"/>
</dbReference>
<feature type="transmembrane region" description="Helical" evidence="7">
    <location>
        <begin position="258"/>
        <end position="280"/>
    </location>
</feature>
<keyword evidence="3" id="KW-1003">Cell membrane</keyword>
<evidence type="ECO:0000313" key="10">
    <source>
        <dbReference type="Proteomes" id="UP000530424"/>
    </source>
</evidence>
<feature type="transmembrane region" description="Helical" evidence="7">
    <location>
        <begin position="516"/>
        <end position="537"/>
    </location>
</feature>
<feature type="domain" description="SSD" evidence="8">
    <location>
        <begin position="541"/>
        <end position="647"/>
    </location>
</feature>
<feature type="transmembrane region" description="Helical" evidence="7">
    <location>
        <begin position="159"/>
        <end position="175"/>
    </location>
</feature>
<accession>A0A853BYB9</accession>
<comment type="subcellular location">
    <subcellularLocation>
        <location evidence="1">Cell membrane</location>
        <topology evidence="1">Multi-pass membrane protein</topology>
    </subcellularLocation>
</comment>
<comment type="similarity">
    <text evidence="2">Belongs to the resistance-nodulation-cell division (RND) (TC 2.A.6) family. MmpL subfamily.</text>
</comment>
<dbReference type="Gene3D" id="1.20.1640.10">
    <property type="entry name" value="Multidrug efflux transporter AcrB transmembrane domain"/>
    <property type="match status" value="2"/>
</dbReference>